<accession>J4UIC0</accession>
<name>J4UIC0_TRIAS</name>
<dbReference type="EMBL" id="ALBS01000057">
    <property type="protein sequence ID" value="EJT51410.1"/>
    <property type="molecule type" value="Genomic_DNA"/>
</dbReference>
<gene>
    <name evidence="2" type="ORF">A1Q1_07382</name>
</gene>
<sequence length="738" mass="84055">MIDISADDLGQFERCWARSIFYDHSANCRNPTKGPRLDHLPGKAPSARVLYPAHLPDSSFLARLQCKQPSTIERILSLPDYNHIIGGLERDFTSRWVSHYRLRKNFHRLTSLFVIKEAFEGHGMDFWTDDLDCDETKWYFKGDRHLKRSLLARTVFSLRLISVGSEVPFAQTPFSQLYRGIYDRDYRQRARTHLRYRDGPRRPDVLLVARSRLQSTSVIAECPVEMASWPFRQPCDFFRVYDEELWNSMTTQERIDACELVLRDRVDKRVHNEARRRWLQLGETPEGLFQSVKPEEAERVVYEAGLPHLRQAGRKAFAAVVAHLLNLFEMCGSVYGCIVIDRRFARMYVLSSGRIAVEFSTAGELVDLGTPVQGRGGLPYSRIMHMDLHAALPLRFTGDELSPGQPRTFWFDKLGDQVTSCDVEDEEDATPSEKFDRCQTSADLGCIQTYIDFMAAGVVRLGAVNAHVPISEKLPAPVQDSLDADILACIVQKGLPMELAIKIREEARRPYNLSAYLDFSAEEQQGRPESKGLWRRLVKHWRDGHDPRWDYYPENTSSEGGASTAGEDQSDGSEAASDFDRNMTPSGDAGDNVDDVVDERGGGALEADRTGSEADDEIESDREESDDGSSDSRSLYSERTRQWLLETGSDADNTVAHETDWRTFDPWDDTDGDVLGYSSWSAENDWFEANQNLENDTCFVLSIAERVLQELCHIVPVTKEEMDELVQTQYALDLERYK</sequence>
<evidence type="ECO:0000313" key="2">
    <source>
        <dbReference type="EMBL" id="EJT51410.1"/>
    </source>
</evidence>
<evidence type="ECO:0000313" key="3">
    <source>
        <dbReference type="Proteomes" id="UP000002748"/>
    </source>
</evidence>
<dbReference type="Proteomes" id="UP000002748">
    <property type="component" value="Unassembled WGS sequence"/>
</dbReference>
<dbReference type="GeneID" id="25990894"/>
<proteinExistence type="predicted"/>
<reference evidence="2 3" key="1">
    <citation type="journal article" date="2012" name="Eukaryot. Cell">
        <title>Draft genome sequence of CBS 2479, the standard type strain of Trichosporon asahii.</title>
        <authorList>
            <person name="Yang R.Y."/>
            <person name="Li H.T."/>
            <person name="Zhu H."/>
            <person name="Zhou G.P."/>
            <person name="Wang M."/>
            <person name="Wang L."/>
        </authorList>
    </citation>
    <scope>NUCLEOTIDE SEQUENCE [LARGE SCALE GENOMIC DNA]</scope>
    <source>
        <strain evidence="3">ATCC 90039 / CBS 2479 / JCM 2466 / KCTC 7840 / NCYC 2677 / UAMH 7654</strain>
    </source>
</reference>
<feature type="compositionally biased region" description="Acidic residues" evidence="1">
    <location>
        <begin position="613"/>
        <end position="629"/>
    </location>
</feature>
<dbReference type="RefSeq" id="XP_014183093.1">
    <property type="nucleotide sequence ID" value="XM_014327618.1"/>
</dbReference>
<comment type="caution">
    <text evidence="2">The sequence shown here is derived from an EMBL/GenBank/DDBJ whole genome shotgun (WGS) entry which is preliminary data.</text>
</comment>
<dbReference type="KEGG" id="tasa:A1Q1_07382"/>
<protein>
    <submittedName>
        <fullName evidence="2">Uncharacterized protein</fullName>
    </submittedName>
</protein>
<evidence type="ECO:0000256" key="1">
    <source>
        <dbReference type="SAM" id="MobiDB-lite"/>
    </source>
</evidence>
<feature type="region of interest" description="Disordered" evidence="1">
    <location>
        <begin position="547"/>
        <end position="636"/>
    </location>
</feature>
<dbReference type="VEuPathDB" id="FungiDB:A1Q1_07382"/>
<dbReference type="HOGENOM" id="CLU_009687_0_0_1"/>
<feature type="compositionally biased region" description="Basic and acidic residues" evidence="1">
    <location>
        <begin position="598"/>
        <end position="612"/>
    </location>
</feature>
<organism evidence="2 3">
    <name type="scientific">Trichosporon asahii var. asahii (strain ATCC 90039 / CBS 2479 / JCM 2466 / KCTC 7840 / NBRC 103889/ NCYC 2677 / UAMH 7654)</name>
    <name type="common">Yeast</name>
    <dbReference type="NCBI Taxonomy" id="1186058"/>
    <lineage>
        <taxon>Eukaryota</taxon>
        <taxon>Fungi</taxon>
        <taxon>Dikarya</taxon>
        <taxon>Basidiomycota</taxon>
        <taxon>Agaricomycotina</taxon>
        <taxon>Tremellomycetes</taxon>
        <taxon>Trichosporonales</taxon>
        <taxon>Trichosporonaceae</taxon>
        <taxon>Trichosporon</taxon>
    </lineage>
</organism>
<dbReference type="AlphaFoldDB" id="J4UIC0"/>